<sequence>MWFDETGKPVMEDQVAMLIDAIALEKMNELQVNGDVSKFWTVVSDTINSYPVAAFMQAYKDFTFYLLNDPSMCKELFDYTTCLVVQLRTKPYYTKAVESSLSVLTQIKNHDAFADVLDENVQGLDVIAELLMFIRLNHRVIERRLIEMAGGQVKLPRPSSKQDGGER</sequence>
<reference evidence="1 2" key="1">
    <citation type="submission" date="2019-04" db="EMBL/GenBank/DDBJ databases">
        <title>Novel bacteriophages capable of disrupting biofilms from clinical strains of Aeromonas hydrophila with intrinsic antibiotic resistance.</title>
        <authorList>
            <person name="Kabwe M."/>
            <person name="Brown T.L."/>
            <person name="Speirs L."/>
            <person name="Ku H."/>
            <person name="Leach M."/>
            <person name="Chan H.T."/>
            <person name="Petrovski S."/>
            <person name="Lock P."/>
            <person name="Tucci J."/>
        </authorList>
    </citation>
    <scope>NUCLEOTIDE SEQUENCE [LARGE SCALE GENOMIC DNA]</scope>
</reference>
<protein>
    <submittedName>
        <fullName evidence="1">Uncharacterized protein</fullName>
    </submittedName>
</protein>
<organism evidence="1 2">
    <name type="scientific">Aeromonas phage LAh10</name>
    <dbReference type="NCBI Taxonomy" id="2591025"/>
    <lineage>
        <taxon>Viruses</taxon>
        <taxon>Duplodnaviria</taxon>
        <taxon>Heunggongvirae</taxon>
        <taxon>Uroviricota</taxon>
        <taxon>Caudoviricetes</taxon>
        <taxon>Chimalliviridae</taxon>
        <taxon>Ludhianavirus</taxon>
        <taxon>Ludhianavirus LAh10</taxon>
    </lineage>
</organism>
<accession>A0A514A1L2</accession>
<proteinExistence type="predicted"/>
<keyword evidence="2" id="KW-1185">Reference proteome</keyword>
<evidence type="ECO:0000313" key="2">
    <source>
        <dbReference type="Proteomes" id="UP000318420"/>
    </source>
</evidence>
<name>A0A514A1L2_9CAUD</name>
<gene>
    <name evidence="1" type="ORF">LAh10_140</name>
</gene>
<dbReference type="Proteomes" id="UP000318420">
    <property type="component" value="Segment"/>
</dbReference>
<evidence type="ECO:0000313" key="1">
    <source>
        <dbReference type="EMBL" id="QDH47167.1"/>
    </source>
</evidence>
<dbReference type="EMBL" id="MK838116">
    <property type="protein sequence ID" value="QDH47167.1"/>
    <property type="molecule type" value="Genomic_DNA"/>
</dbReference>